<evidence type="ECO:0000259" key="1">
    <source>
        <dbReference type="PROSITE" id="PS51708"/>
    </source>
</evidence>
<gene>
    <name evidence="2" type="ORF">GGR04_001649</name>
</gene>
<dbReference type="PROSITE" id="PS51708">
    <property type="entry name" value="CHAD"/>
    <property type="match status" value="1"/>
</dbReference>
<dbReference type="InterPro" id="IPR007899">
    <property type="entry name" value="CHAD_dom"/>
</dbReference>
<dbReference type="InterPro" id="IPR038186">
    <property type="entry name" value="CHAD_dom_sf"/>
</dbReference>
<protein>
    <submittedName>
        <fullName evidence="2">CHAD domain-containing protein</fullName>
    </submittedName>
</protein>
<dbReference type="PANTHER" id="PTHR39339">
    <property type="entry name" value="SLR1444 PROTEIN"/>
    <property type="match status" value="1"/>
</dbReference>
<sequence>MAYRLHLSAPLDAEIRRIAREQVEKAIATLTRDDGDRHEAIHDARKRFKKLRGLLVLAEAGDPARVRAEIHRYRDAGRALSGARDRTALIEALDGLKARFAEEVETPSFEVVRTALELKRDAALEAIGDPEALVGETVERLRGGLTALGGLVLKGGAKRQRAILSGALAKNHRRARRDLAKALRTGAAEDFHDLRKRLKYLAMHLKLASRAWPEALAPLEASADEVAEALGRDHDYAVLRAEIAADSVSFGARADLDVVLALLDRHQSELRDRAAFLAGRLLCDRPEVFAARLEAWMRLAGTHAPDTAPPETPEALRRHAH</sequence>
<reference evidence="2 3" key="1">
    <citation type="submission" date="2020-08" db="EMBL/GenBank/DDBJ databases">
        <title>Genomic Encyclopedia of Type Strains, Phase IV (KMG-IV): sequencing the most valuable type-strain genomes for metagenomic binning, comparative biology and taxonomic classification.</title>
        <authorList>
            <person name="Goeker M."/>
        </authorList>
    </citation>
    <scope>NUCLEOTIDE SEQUENCE [LARGE SCALE GENOMIC DNA]</scope>
    <source>
        <strain evidence="2 3">DSM 102238</strain>
    </source>
</reference>
<dbReference type="SMART" id="SM00880">
    <property type="entry name" value="CHAD"/>
    <property type="match status" value="1"/>
</dbReference>
<dbReference type="AlphaFoldDB" id="A0A7W6EGF0"/>
<evidence type="ECO:0000313" key="3">
    <source>
        <dbReference type="Proteomes" id="UP000542776"/>
    </source>
</evidence>
<accession>A0A7W6EGF0</accession>
<dbReference type="RefSeq" id="WP_183199340.1">
    <property type="nucleotide sequence ID" value="NZ_JACIEK010000002.1"/>
</dbReference>
<evidence type="ECO:0000313" key="2">
    <source>
        <dbReference type="EMBL" id="MBB3997813.1"/>
    </source>
</evidence>
<feature type="domain" description="CHAD" evidence="1">
    <location>
        <begin position="8"/>
        <end position="287"/>
    </location>
</feature>
<organism evidence="2 3">
    <name type="scientific">Aureimonas pseudogalii</name>
    <dbReference type="NCBI Taxonomy" id="1744844"/>
    <lineage>
        <taxon>Bacteria</taxon>
        <taxon>Pseudomonadati</taxon>
        <taxon>Pseudomonadota</taxon>
        <taxon>Alphaproteobacteria</taxon>
        <taxon>Hyphomicrobiales</taxon>
        <taxon>Aurantimonadaceae</taxon>
        <taxon>Aureimonas</taxon>
    </lineage>
</organism>
<keyword evidence="3" id="KW-1185">Reference proteome</keyword>
<proteinExistence type="predicted"/>
<name>A0A7W6EGF0_9HYPH</name>
<dbReference type="EMBL" id="JACIEK010000002">
    <property type="protein sequence ID" value="MBB3997813.1"/>
    <property type="molecule type" value="Genomic_DNA"/>
</dbReference>
<dbReference type="Proteomes" id="UP000542776">
    <property type="component" value="Unassembled WGS sequence"/>
</dbReference>
<dbReference type="Pfam" id="PF05235">
    <property type="entry name" value="CHAD"/>
    <property type="match status" value="1"/>
</dbReference>
<dbReference type="PANTHER" id="PTHR39339:SF1">
    <property type="entry name" value="CHAD DOMAIN-CONTAINING PROTEIN"/>
    <property type="match status" value="1"/>
</dbReference>
<comment type="caution">
    <text evidence="2">The sequence shown here is derived from an EMBL/GenBank/DDBJ whole genome shotgun (WGS) entry which is preliminary data.</text>
</comment>
<dbReference type="Gene3D" id="1.40.20.10">
    <property type="entry name" value="CHAD domain"/>
    <property type="match status" value="1"/>
</dbReference>